<accession>A0ABZ1YGU0</accession>
<protein>
    <submittedName>
        <fullName evidence="2">Uncharacterized protein</fullName>
    </submittedName>
</protein>
<sequence>MADPTDNNVTKRGPSVSLLIVGLLALGVSSWAFIGPATMTATGVASLGWVVVIAAIVVGILLVISPRRPR</sequence>
<keyword evidence="1" id="KW-1133">Transmembrane helix</keyword>
<keyword evidence="3" id="KW-1185">Reference proteome</keyword>
<organism evidence="2 3">
    <name type="scientific">Nocardia vinacea</name>
    <dbReference type="NCBI Taxonomy" id="96468"/>
    <lineage>
        <taxon>Bacteria</taxon>
        <taxon>Bacillati</taxon>
        <taxon>Actinomycetota</taxon>
        <taxon>Actinomycetes</taxon>
        <taxon>Mycobacteriales</taxon>
        <taxon>Nocardiaceae</taxon>
        <taxon>Nocardia</taxon>
    </lineage>
</organism>
<evidence type="ECO:0000313" key="3">
    <source>
        <dbReference type="Proteomes" id="UP001432062"/>
    </source>
</evidence>
<dbReference type="Proteomes" id="UP001432062">
    <property type="component" value="Chromosome"/>
</dbReference>
<feature type="transmembrane region" description="Helical" evidence="1">
    <location>
        <begin position="46"/>
        <end position="64"/>
    </location>
</feature>
<gene>
    <name evidence="2" type="ORF">OG563_23465</name>
</gene>
<evidence type="ECO:0000256" key="1">
    <source>
        <dbReference type="SAM" id="Phobius"/>
    </source>
</evidence>
<dbReference type="RefSeq" id="WP_329405086.1">
    <property type="nucleotide sequence ID" value="NZ_CP109441.1"/>
</dbReference>
<name>A0ABZ1YGU0_9NOCA</name>
<feature type="transmembrane region" description="Helical" evidence="1">
    <location>
        <begin position="16"/>
        <end position="34"/>
    </location>
</feature>
<evidence type="ECO:0000313" key="2">
    <source>
        <dbReference type="EMBL" id="WUV42243.1"/>
    </source>
</evidence>
<reference evidence="2" key="1">
    <citation type="submission" date="2022-10" db="EMBL/GenBank/DDBJ databases">
        <title>The complete genomes of actinobacterial strains from the NBC collection.</title>
        <authorList>
            <person name="Joergensen T.S."/>
            <person name="Alvarez Arevalo M."/>
            <person name="Sterndorff E.B."/>
            <person name="Faurdal D."/>
            <person name="Vuksanovic O."/>
            <person name="Mourched A.-S."/>
            <person name="Charusanti P."/>
            <person name="Shaw S."/>
            <person name="Blin K."/>
            <person name="Weber T."/>
        </authorList>
    </citation>
    <scope>NUCLEOTIDE SEQUENCE</scope>
    <source>
        <strain evidence="2">NBC_01482</strain>
    </source>
</reference>
<keyword evidence="1" id="KW-0812">Transmembrane</keyword>
<dbReference type="EMBL" id="CP109441">
    <property type="protein sequence ID" value="WUV42243.1"/>
    <property type="molecule type" value="Genomic_DNA"/>
</dbReference>
<keyword evidence="1" id="KW-0472">Membrane</keyword>
<proteinExistence type="predicted"/>